<keyword evidence="2" id="KW-1185">Reference proteome</keyword>
<protein>
    <submittedName>
        <fullName evidence="1">Uncharacterized protein</fullName>
    </submittedName>
</protein>
<accession>A0ABQ0UMY2</accession>
<reference evidence="1 2" key="1">
    <citation type="submission" date="2019-07" db="EMBL/GenBank/DDBJ databases">
        <title>Whole genome shotgun sequence of Frigoribacterium faeni NBRC 103066.</title>
        <authorList>
            <person name="Hosoyama A."/>
            <person name="Uohara A."/>
            <person name="Ohji S."/>
            <person name="Ichikawa N."/>
        </authorList>
    </citation>
    <scope>NUCLEOTIDE SEQUENCE [LARGE SCALE GENOMIC DNA]</scope>
    <source>
        <strain evidence="1 2">NBRC 103066</strain>
    </source>
</reference>
<dbReference type="EMBL" id="BJUV01000008">
    <property type="protein sequence ID" value="GEK82832.1"/>
    <property type="molecule type" value="Genomic_DNA"/>
</dbReference>
<comment type="caution">
    <text evidence="1">The sequence shown here is derived from an EMBL/GenBank/DDBJ whole genome shotgun (WGS) entry which is preliminary data.</text>
</comment>
<sequence>MKKAMTRAARIATVTRMGNRGERRTGRDDAGDVKGVLLVQGYVNRHPRCRT</sequence>
<evidence type="ECO:0000313" key="1">
    <source>
        <dbReference type="EMBL" id="GEK82832.1"/>
    </source>
</evidence>
<gene>
    <name evidence="1" type="ORF">FFA01_11410</name>
</gene>
<dbReference type="Proteomes" id="UP000321154">
    <property type="component" value="Unassembled WGS sequence"/>
</dbReference>
<evidence type="ECO:0000313" key="2">
    <source>
        <dbReference type="Proteomes" id="UP000321154"/>
    </source>
</evidence>
<name>A0ABQ0UMY2_9MICO</name>
<organism evidence="1 2">
    <name type="scientific">Frigoribacterium faeni</name>
    <dbReference type="NCBI Taxonomy" id="145483"/>
    <lineage>
        <taxon>Bacteria</taxon>
        <taxon>Bacillati</taxon>
        <taxon>Actinomycetota</taxon>
        <taxon>Actinomycetes</taxon>
        <taxon>Micrococcales</taxon>
        <taxon>Microbacteriaceae</taxon>
        <taxon>Frigoribacterium</taxon>
    </lineage>
</organism>
<proteinExistence type="predicted"/>